<feature type="transmembrane region" description="Helical" evidence="15">
    <location>
        <begin position="35"/>
        <end position="57"/>
    </location>
</feature>
<dbReference type="Gene3D" id="1.10.238.10">
    <property type="entry name" value="EF-hand"/>
    <property type="match status" value="1"/>
</dbReference>
<proteinExistence type="predicted"/>
<dbReference type="KEGG" id="cvn:111124315"/>
<keyword evidence="10" id="KW-0406">Ion transport</keyword>
<dbReference type="GO" id="GO:0008331">
    <property type="term" value="F:high voltage-gated calcium channel activity"/>
    <property type="evidence" value="ECO:0007669"/>
    <property type="project" value="TreeGrafter"/>
</dbReference>
<evidence type="ECO:0000256" key="2">
    <source>
        <dbReference type="ARBA" id="ARBA00022448"/>
    </source>
</evidence>
<feature type="transmembrane region" description="Helical" evidence="15">
    <location>
        <begin position="272"/>
        <end position="293"/>
    </location>
</feature>
<evidence type="ECO:0000256" key="10">
    <source>
        <dbReference type="ARBA" id="ARBA00023065"/>
    </source>
</evidence>
<organism evidence="18 19">
    <name type="scientific">Crassostrea virginica</name>
    <name type="common">Eastern oyster</name>
    <dbReference type="NCBI Taxonomy" id="6565"/>
    <lineage>
        <taxon>Eukaryota</taxon>
        <taxon>Metazoa</taxon>
        <taxon>Spiralia</taxon>
        <taxon>Lophotrochozoa</taxon>
        <taxon>Mollusca</taxon>
        <taxon>Bivalvia</taxon>
        <taxon>Autobranchia</taxon>
        <taxon>Pteriomorphia</taxon>
        <taxon>Ostreida</taxon>
        <taxon>Ostreoidea</taxon>
        <taxon>Ostreidae</taxon>
        <taxon>Crassostrea</taxon>
    </lineage>
</organism>
<dbReference type="Proteomes" id="UP000694844">
    <property type="component" value="Chromosome 3"/>
</dbReference>
<keyword evidence="8" id="KW-0851">Voltage-gated channel</keyword>
<dbReference type="OrthoDB" id="431720at2759"/>
<keyword evidence="2" id="KW-0813">Transport</keyword>
<evidence type="ECO:0000256" key="4">
    <source>
        <dbReference type="ARBA" id="ARBA00022673"/>
    </source>
</evidence>
<evidence type="ECO:0000256" key="5">
    <source>
        <dbReference type="ARBA" id="ARBA00022692"/>
    </source>
</evidence>
<feature type="domain" description="Ion transport" evidence="16">
    <location>
        <begin position="864"/>
        <end position="1099"/>
    </location>
</feature>
<evidence type="ECO:0000256" key="7">
    <source>
        <dbReference type="ARBA" id="ARBA00022837"/>
    </source>
</evidence>
<feature type="transmembrane region" description="Helical" evidence="15">
    <location>
        <begin position="896"/>
        <end position="915"/>
    </location>
</feature>
<evidence type="ECO:0000256" key="1">
    <source>
        <dbReference type="ARBA" id="ARBA00004141"/>
    </source>
</evidence>
<keyword evidence="13" id="KW-0407">Ion channel</keyword>
<accession>A0A8B8D5D1</accession>
<feature type="transmembrane region" description="Helical" evidence="15">
    <location>
        <begin position="1069"/>
        <end position="1088"/>
    </location>
</feature>
<feature type="transmembrane region" description="Helical" evidence="15">
    <location>
        <begin position="986"/>
        <end position="1006"/>
    </location>
</feature>
<evidence type="ECO:0000256" key="11">
    <source>
        <dbReference type="ARBA" id="ARBA00023136"/>
    </source>
</evidence>
<evidence type="ECO:0000256" key="6">
    <source>
        <dbReference type="ARBA" id="ARBA00022737"/>
    </source>
</evidence>
<dbReference type="Gene3D" id="1.20.120.350">
    <property type="entry name" value="Voltage-gated potassium channels. Chain C"/>
    <property type="match status" value="4"/>
</dbReference>
<dbReference type="SUPFAM" id="SSF81324">
    <property type="entry name" value="Voltage-gated potassium channels"/>
    <property type="match status" value="4"/>
</dbReference>
<dbReference type="InterPro" id="IPR050599">
    <property type="entry name" value="VDCC_alpha-1_subunit"/>
</dbReference>
<sequence>MILTISANCIVLALEEYLPNKDRTERTQKLEKSEIYFLTIYIIEAVLKIISKGFVIGKTTYLRDNWNKLDFVVVVFGLVEYFVTIQNSQFDFSLLRMARVLRAFKLISGSPKMKVVATTILRSVRPLLPVFFLVVLTVLIFAILGMDYYKGAFNTACFETEHMYCNQERLCHYEMIDSRPCQKDPRGSGYHCPGNTTCRRTGKAQTRELQALTTLVWHYSDFSKQIEMIRVLYVRRLVESSAFFWGTMACVAVNTIIAATEHYNQPQELGKAQYLLEIIFVVLFGIEIILRICAHGYGQYFFSKFNIFDLLVLVASIAELIIRYWFGNNGLKCSVFRAIRLLRVFDKTRYKSDIDNLVKVMIGSISSVLSLLFLLFLFLFVASVLGMQLFGGRFNFDEGRPEGHFDSFPRAILTVFQVVTGEDWNAVMYNGVRSYGGIEGTGAAVVIFFIIVVLFGNYTLLNVFFAIAVDSLAEAKELSSADDQKAKQKNRQRHSKNANQLENTASPVPNRICLDPERSLFVFKRDNGFRKFVHSLINRKEFEGTVIACIVLSSITLAAEDPTTDHNSIRNQVLFWVDAFFATIFTVEMIMKVIDMGFLLHRGSYLRELSNCFDAIIVVASLVSLFIGSSSVKSLKIFRILRVFRIFRTISKFAGLKSACVMFMKSIKSVGPLLLIYVLMHVTFSIMAVQLLQGRLFYCNDSTKLTRDQCRGRFIHYTEKNGKLEVLDREWRRRDFHFDNVFSAMSTLFVITTGEGWPNILDSAVSSVGVDQGPRKNSSPGISIFFIVYIAIAPFFFLNVFIAMITVAFQSEDVNKKKSSGLTNNQENCILYVVKAKPDQTRFIPKDASKLRRNLWKIILSDHFENVVLFIVILNTVCLGMEYQDQPVLYTEVLRYLNFAFVAAFVLEAALKFYVLRKNYLSDNWNRIDIVLVVGSVIDAVLDLLKIPGINIRVFRAARILKVLKKLSSLRFLLWSFYLSMKSLPYVFFLNFLSFYVFAVLGMQIFGNIQIEEDSDINKYNNFRNIFTSFLVLFRCVTGENWQNVMLACMGGRACAGENSDDSCGSDFAYVYFIGFICLSAFLMMNLFEAVIVNNFDYLHTDPANLGPQHLYTFTDQWLKYANFYDPLTMEVEKLEDFVKSMNPPLGFGNNCPRRQMRINFLKMDLPLTKREACGRETLCVHFNSVMFGLVRLTLNLHRDEWTDGHTLRR</sequence>
<dbReference type="FunFam" id="1.10.287.70:FF:000117">
    <property type="entry name" value="Voltage-gated Ca2+ channel, alpha subunit"/>
    <property type="match status" value="1"/>
</dbReference>
<keyword evidence="18" id="KW-1185">Reference proteome</keyword>
<evidence type="ECO:0000259" key="17">
    <source>
        <dbReference type="Pfam" id="PF16905"/>
    </source>
</evidence>
<feature type="compositionally biased region" description="Basic residues" evidence="14">
    <location>
        <begin position="487"/>
        <end position="496"/>
    </location>
</feature>
<feature type="domain" description="Ion transport" evidence="16">
    <location>
        <begin position="1"/>
        <end position="216"/>
    </location>
</feature>
<feature type="domain" description="Voltage-dependent L-type calcium channel IQ-associated" evidence="17">
    <location>
        <begin position="1129"/>
        <end position="1167"/>
    </location>
</feature>
<feature type="transmembrane region" description="Helical" evidence="15">
    <location>
        <begin position="360"/>
        <end position="385"/>
    </location>
</feature>
<evidence type="ECO:0000256" key="13">
    <source>
        <dbReference type="ARBA" id="ARBA00023303"/>
    </source>
</evidence>
<evidence type="ECO:0000256" key="9">
    <source>
        <dbReference type="ARBA" id="ARBA00022989"/>
    </source>
</evidence>
<feature type="transmembrane region" description="Helical" evidence="15">
    <location>
        <begin position="305"/>
        <end position="326"/>
    </location>
</feature>
<dbReference type="Gene3D" id="1.10.287.70">
    <property type="match status" value="3"/>
</dbReference>
<keyword evidence="5 15" id="KW-0812">Transmembrane</keyword>
<name>A0A8B8D5D1_CRAVI</name>
<evidence type="ECO:0000259" key="16">
    <source>
        <dbReference type="Pfam" id="PF00520"/>
    </source>
</evidence>
<dbReference type="FunFam" id="1.20.120.350:FF:000011">
    <property type="entry name" value="Voltage-dependent N-type calcium channel subunit alpha"/>
    <property type="match status" value="1"/>
</dbReference>
<gene>
    <name evidence="19" type="primary">LOC111124315</name>
</gene>
<feature type="transmembrane region" description="Helical" evidence="15">
    <location>
        <begin position="674"/>
        <end position="692"/>
    </location>
</feature>
<reference evidence="19" key="1">
    <citation type="submission" date="2025-08" db="UniProtKB">
        <authorList>
            <consortium name="RefSeq"/>
        </authorList>
    </citation>
    <scope>IDENTIFICATION</scope>
    <source>
        <tissue evidence="19">Whole sample</tissue>
    </source>
</reference>
<dbReference type="PANTHER" id="PTHR45628:SF7">
    <property type="entry name" value="VOLTAGE-DEPENDENT CALCIUM CHANNEL TYPE A SUBUNIT ALPHA-1"/>
    <property type="match status" value="1"/>
</dbReference>
<feature type="transmembrane region" description="Helical" evidence="15">
    <location>
        <begin position="242"/>
        <end position="260"/>
    </location>
</feature>
<keyword evidence="9 15" id="KW-1133">Transmembrane helix</keyword>
<feature type="domain" description="Ion transport" evidence="16">
    <location>
        <begin position="241"/>
        <end position="478"/>
    </location>
</feature>
<feature type="transmembrane region" description="Helical" evidence="15">
    <location>
        <begin position="69"/>
        <end position="87"/>
    </location>
</feature>
<evidence type="ECO:0000256" key="8">
    <source>
        <dbReference type="ARBA" id="ARBA00022882"/>
    </source>
</evidence>
<keyword evidence="6" id="KW-0677">Repeat</keyword>
<evidence type="ECO:0000256" key="12">
    <source>
        <dbReference type="ARBA" id="ARBA00023180"/>
    </source>
</evidence>
<feature type="domain" description="Ion transport" evidence="16">
    <location>
        <begin position="542"/>
        <end position="813"/>
    </location>
</feature>
<keyword evidence="3" id="KW-0109">Calcium transport</keyword>
<keyword evidence="7" id="KW-0106">Calcium</keyword>
<dbReference type="InterPro" id="IPR027359">
    <property type="entry name" value="Volt_channel_dom_sf"/>
</dbReference>
<evidence type="ECO:0000256" key="15">
    <source>
        <dbReference type="SAM" id="Phobius"/>
    </source>
</evidence>
<dbReference type="GeneID" id="111124315"/>
<feature type="transmembrane region" description="Helical" evidence="15">
    <location>
        <begin position="443"/>
        <end position="469"/>
    </location>
</feature>
<evidence type="ECO:0000313" key="18">
    <source>
        <dbReference type="Proteomes" id="UP000694844"/>
    </source>
</evidence>
<dbReference type="AlphaFoldDB" id="A0A8B8D5D1"/>
<dbReference type="InterPro" id="IPR005821">
    <property type="entry name" value="Ion_trans_dom"/>
</dbReference>
<comment type="subcellular location">
    <subcellularLocation>
        <location evidence="1">Membrane</location>
        <topology evidence="1">Multi-pass membrane protein</topology>
    </subcellularLocation>
</comment>
<feature type="transmembrane region" description="Helical" evidence="15">
    <location>
        <begin position="573"/>
        <end position="591"/>
    </location>
</feature>
<protein>
    <submittedName>
        <fullName evidence="19">Voltage-dependent calcium channel type A subunit alpha-1-like</fullName>
    </submittedName>
</protein>
<keyword evidence="12" id="KW-0325">Glycoprotein</keyword>
<dbReference type="Pfam" id="PF00520">
    <property type="entry name" value="Ion_trans"/>
    <property type="match status" value="4"/>
</dbReference>
<dbReference type="GO" id="GO:0005891">
    <property type="term" value="C:voltage-gated calcium channel complex"/>
    <property type="evidence" value="ECO:0007669"/>
    <property type="project" value="TreeGrafter"/>
</dbReference>
<dbReference type="GO" id="GO:0098703">
    <property type="term" value="P:calcium ion import across plasma membrane"/>
    <property type="evidence" value="ECO:0007669"/>
    <property type="project" value="TreeGrafter"/>
</dbReference>
<dbReference type="Pfam" id="PF16905">
    <property type="entry name" value="GPHH"/>
    <property type="match status" value="1"/>
</dbReference>
<evidence type="ECO:0000313" key="19">
    <source>
        <dbReference type="RefSeq" id="XP_022322875.1"/>
    </source>
</evidence>
<evidence type="ECO:0000256" key="14">
    <source>
        <dbReference type="SAM" id="MobiDB-lite"/>
    </source>
</evidence>
<feature type="transmembrane region" description="Helical" evidence="15">
    <location>
        <begin position="781"/>
        <end position="809"/>
    </location>
</feature>
<keyword evidence="11 15" id="KW-0472">Membrane</keyword>
<feature type="region of interest" description="Disordered" evidence="14">
    <location>
        <begin position="483"/>
        <end position="503"/>
    </location>
</feature>
<evidence type="ECO:0000256" key="3">
    <source>
        <dbReference type="ARBA" id="ARBA00022568"/>
    </source>
</evidence>
<dbReference type="FunFam" id="1.10.287.70:FF:000107">
    <property type="entry name" value="Voltage-dependent L-type calcium channel subunit alpha"/>
    <property type="match status" value="1"/>
</dbReference>
<dbReference type="InterPro" id="IPR031649">
    <property type="entry name" value="GPHH_dom"/>
</dbReference>
<dbReference type="PANTHER" id="PTHR45628">
    <property type="entry name" value="VOLTAGE-DEPENDENT CALCIUM CHANNEL TYPE A SUBUNIT ALPHA-1"/>
    <property type="match status" value="1"/>
</dbReference>
<feature type="transmembrane region" description="Helical" evidence="15">
    <location>
        <begin position="127"/>
        <end position="146"/>
    </location>
</feature>
<dbReference type="RefSeq" id="XP_022322875.1">
    <property type="nucleotide sequence ID" value="XM_022467167.1"/>
</dbReference>
<feature type="transmembrane region" description="Helical" evidence="15">
    <location>
        <begin position="867"/>
        <end position="884"/>
    </location>
</feature>
<feature type="transmembrane region" description="Helical" evidence="15">
    <location>
        <begin position="612"/>
        <end position="632"/>
    </location>
</feature>
<keyword evidence="4" id="KW-0107">Calcium channel</keyword>